<name>A0A919K190_9ACTN</name>
<evidence type="ECO:0000256" key="5">
    <source>
        <dbReference type="ARBA" id="ARBA00022989"/>
    </source>
</evidence>
<evidence type="ECO:0000256" key="2">
    <source>
        <dbReference type="ARBA" id="ARBA00022475"/>
    </source>
</evidence>
<feature type="transmembrane region" description="Helical" evidence="7">
    <location>
        <begin position="95"/>
        <end position="115"/>
    </location>
</feature>
<evidence type="ECO:0000259" key="8">
    <source>
        <dbReference type="SMART" id="SM00014"/>
    </source>
</evidence>
<dbReference type="CDD" id="cd03392">
    <property type="entry name" value="PAP2_like_2"/>
    <property type="match status" value="1"/>
</dbReference>
<gene>
    <name evidence="9" type="ORF">Ari01nite_22310</name>
</gene>
<dbReference type="Pfam" id="PF01569">
    <property type="entry name" value="PAP2"/>
    <property type="match status" value="1"/>
</dbReference>
<feature type="transmembrane region" description="Helical" evidence="7">
    <location>
        <begin position="135"/>
        <end position="157"/>
    </location>
</feature>
<dbReference type="PANTHER" id="PTHR14969">
    <property type="entry name" value="SPHINGOSINE-1-PHOSPHATE PHOSPHOHYDROLASE"/>
    <property type="match status" value="1"/>
</dbReference>
<dbReference type="GO" id="GO:0016787">
    <property type="term" value="F:hydrolase activity"/>
    <property type="evidence" value="ECO:0007669"/>
    <property type="project" value="UniProtKB-KW"/>
</dbReference>
<dbReference type="SUPFAM" id="SSF48317">
    <property type="entry name" value="Acid phosphatase/Vanadium-dependent haloperoxidase"/>
    <property type="match status" value="1"/>
</dbReference>
<evidence type="ECO:0000256" key="7">
    <source>
        <dbReference type="SAM" id="Phobius"/>
    </source>
</evidence>
<keyword evidence="10" id="KW-1185">Reference proteome</keyword>
<dbReference type="SMART" id="SM00014">
    <property type="entry name" value="acidPPc"/>
    <property type="match status" value="1"/>
</dbReference>
<protein>
    <submittedName>
        <fullName evidence="9">Phosphatase PAP2 family protein</fullName>
    </submittedName>
</protein>
<keyword evidence="3 7" id="KW-0812">Transmembrane</keyword>
<evidence type="ECO:0000313" key="9">
    <source>
        <dbReference type="EMBL" id="GIE94766.1"/>
    </source>
</evidence>
<dbReference type="InterPro" id="IPR036938">
    <property type="entry name" value="PAP2/HPO_sf"/>
</dbReference>
<dbReference type="GO" id="GO:0005886">
    <property type="term" value="C:plasma membrane"/>
    <property type="evidence" value="ECO:0007669"/>
    <property type="project" value="UniProtKB-SubCell"/>
</dbReference>
<evidence type="ECO:0000256" key="4">
    <source>
        <dbReference type="ARBA" id="ARBA00022801"/>
    </source>
</evidence>
<feature type="domain" description="Phosphatidic acid phosphatase type 2/haloperoxidase" evidence="8">
    <location>
        <begin position="95"/>
        <end position="206"/>
    </location>
</feature>
<keyword evidence="5 7" id="KW-1133">Transmembrane helix</keyword>
<dbReference type="PANTHER" id="PTHR14969:SF62">
    <property type="entry name" value="DECAPRENYLPHOSPHORYL-5-PHOSPHORIBOSE PHOSPHATASE RV3807C-RELATED"/>
    <property type="match status" value="1"/>
</dbReference>
<keyword evidence="4" id="KW-0378">Hydrolase</keyword>
<proteinExistence type="predicted"/>
<feature type="transmembrane region" description="Helical" evidence="7">
    <location>
        <begin position="164"/>
        <end position="182"/>
    </location>
</feature>
<feature type="transmembrane region" description="Helical" evidence="7">
    <location>
        <begin position="194"/>
        <end position="214"/>
    </location>
</feature>
<sequence>MLEMRSAVTRVLLPIGLLLLGMIGLGLLITKVLPDVWPLTAEDAVNRWFASRRGGTSDAVSEFFSFVGDTWTIITVAGLVACLIYARRRRWREPVYLAAAVTAQAVVFFLTTLVIDRTRPAVPHMDDSPPTSSFPSGHTSAAVALYAGLALLLASLARQTWTRWLAWLLLIMPIGVAVSRMYRGMHHPSDVMGSFLNGGICIAIMATAILWSEVKTRERIAAR</sequence>
<evidence type="ECO:0000256" key="3">
    <source>
        <dbReference type="ARBA" id="ARBA00022692"/>
    </source>
</evidence>
<keyword evidence="2" id="KW-1003">Cell membrane</keyword>
<feature type="transmembrane region" description="Helical" evidence="7">
    <location>
        <begin position="63"/>
        <end position="86"/>
    </location>
</feature>
<reference evidence="9" key="1">
    <citation type="submission" date="2021-01" db="EMBL/GenBank/DDBJ databases">
        <title>Whole genome shotgun sequence of Actinoplanes rishiriensis NBRC 108556.</title>
        <authorList>
            <person name="Komaki H."/>
            <person name="Tamura T."/>
        </authorList>
    </citation>
    <scope>NUCLEOTIDE SEQUENCE</scope>
    <source>
        <strain evidence="9">NBRC 108556</strain>
    </source>
</reference>
<organism evidence="9 10">
    <name type="scientific">Paractinoplanes rishiriensis</name>
    <dbReference type="NCBI Taxonomy" id="1050105"/>
    <lineage>
        <taxon>Bacteria</taxon>
        <taxon>Bacillati</taxon>
        <taxon>Actinomycetota</taxon>
        <taxon>Actinomycetes</taxon>
        <taxon>Micromonosporales</taxon>
        <taxon>Micromonosporaceae</taxon>
        <taxon>Paractinoplanes</taxon>
    </lineage>
</organism>
<keyword evidence="6 7" id="KW-0472">Membrane</keyword>
<dbReference type="EMBL" id="BOMV01000018">
    <property type="protein sequence ID" value="GIE94766.1"/>
    <property type="molecule type" value="Genomic_DNA"/>
</dbReference>
<comment type="caution">
    <text evidence="9">The sequence shown here is derived from an EMBL/GenBank/DDBJ whole genome shotgun (WGS) entry which is preliminary data.</text>
</comment>
<dbReference type="Proteomes" id="UP000636960">
    <property type="component" value="Unassembled WGS sequence"/>
</dbReference>
<dbReference type="Gene3D" id="1.20.144.10">
    <property type="entry name" value="Phosphatidic acid phosphatase type 2/haloperoxidase"/>
    <property type="match status" value="1"/>
</dbReference>
<comment type="subcellular location">
    <subcellularLocation>
        <location evidence="1">Cell membrane</location>
        <topology evidence="1">Multi-pass membrane protein</topology>
    </subcellularLocation>
</comment>
<accession>A0A919K190</accession>
<dbReference type="AlphaFoldDB" id="A0A919K190"/>
<evidence type="ECO:0000256" key="1">
    <source>
        <dbReference type="ARBA" id="ARBA00004651"/>
    </source>
</evidence>
<evidence type="ECO:0000256" key="6">
    <source>
        <dbReference type="ARBA" id="ARBA00023136"/>
    </source>
</evidence>
<dbReference type="InterPro" id="IPR000326">
    <property type="entry name" value="PAP2/HPO"/>
</dbReference>
<feature type="transmembrane region" description="Helical" evidence="7">
    <location>
        <begin position="12"/>
        <end position="33"/>
    </location>
</feature>
<evidence type="ECO:0000313" key="10">
    <source>
        <dbReference type="Proteomes" id="UP000636960"/>
    </source>
</evidence>